<accession>A0ACC0Q999</accession>
<name>A0ACC0Q999_RHOML</name>
<evidence type="ECO:0000313" key="1">
    <source>
        <dbReference type="EMBL" id="KAI8574627.1"/>
    </source>
</evidence>
<evidence type="ECO:0000313" key="2">
    <source>
        <dbReference type="Proteomes" id="UP001062846"/>
    </source>
</evidence>
<comment type="caution">
    <text evidence="1">The sequence shown here is derived from an EMBL/GenBank/DDBJ whole genome shotgun (WGS) entry which is preliminary data.</text>
</comment>
<proteinExistence type="predicted"/>
<protein>
    <submittedName>
        <fullName evidence="1">Uncharacterized protein</fullName>
    </submittedName>
</protein>
<gene>
    <name evidence="1" type="ORF">RHMOL_Rhmol01G0369000</name>
</gene>
<sequence>MINRDNEMLLVSVIETHASIEDQNMDTDTPIDEGRVHLHESAHEVDKETNCMKQ</sequence>
<dbReference type="Proteomes" id="UP001062846">
    <property type="component" value="Chromosome 1"/>
</dbReference>
<organism evidence="1 2">
    <name type="scientific">Rhododendron molle</name>
    <name type="common">Chinese azalea</name>
    <name type="synonym">Azalea mollis</name>
    <dbReference type="NCBI Taxonomy" id="49168"/>
    <lineage>
        <taxon>Eukaryota</taxon>
        <taxon>Viridiplantae</taxon>
        <taxon>Streptophyta</taxon>
        <taxon>Embryophyta</taxon>
        <taxon>Tracheophyta</taxon>
        <taxon>Spermatophyta</taxon>
        <taxon>Magnoliopsida</taxon>
        <taxon>eudicotyledons</taxon>
        <taxon>Gunneridae</taxon>
        <taxon>Pentapetalae</taxon>
        <taxon>asterids</taxon>
        <taxon>Ericales</taxon>
        <taxon>Ericaceae</taxon>
        <taxon>Ericoideae</taxon>
        <taxon>Rhodoreae</taxon>
        <taxon>Rhododendron</taxon>
    </lineage>
</organism>
<dbReference type="EMBL" id="CM046388">
    <property type="protein sequence ID" value="KAI8574627.1"/>
    <property type="molecule type" value="Genomic_DNA"/>
</dbReference>
<reference evidence="1" key="1">
    <citation type="submission" date="2022-02" db="EMBL/GenBank/DDBJ databases">
        <title>Plant Genome Project.</title>
        <authorList>
            <person name="Zhang R.-G."/>
        </authorList>
    </citation>
    <scope>NUCLEOTIDE SEQUENCE</scope>
    <source>
        <strain evidence="1">AT1</strain>
    </source>
</reference>
<keyword evidence="2" id="KW-1185">Reference proteome</keyword>